<dbReference type="EMBL" id="CM004397">
    <property type="protein sequence ID" value="OAY38025.1"/>
    <property type="molecule type" value="Genomic_DNA"/>
</dbReference>
<proteinExistence type="predicted"/>
<gene>
    <name evidence="1" type="ORF">MANES_11G146800</name>
</gene>
<dbReference type="AlphaFoldDB" id="A0A2C9V2N5"/>
<reference evidence="1" key="1">
    <citation type="submission" date="2016-02" db="EMBL/GenBank/DDBJ databases">
        <title>WGS assembly of Manihot esculenta.</title>
        <authorList>
            <person name="Bredeson J.V."/>
            <person name="Prochnik S.E."/>
            <person name="Lyons J.B."/>
            <person name="Schmutz J."/>
            <person name="Grimwood J."/>
            <person name="Vrebalov J."/>
            <person name="Bart R.S."/>
            <person name="Amuge T."/>
            <person name="Ferguson M.E."/>
            <person name="Green R."/>
            <person name="Putnam N."/>
            <person name="Stites J."/>
            <person name="Rounsley S."/>
            <person name="Rokhsar D.S."/>
        </authorList>
    </citation>
    <scope>NUCLEOTIDE SEQUENCE [LARGE SCALE GENOMIC DNA]</scope>
    <source>
        <tissue evidence="1">Leaf</tissue>
    </source>
</reference>
<organism evidence="1">
    <name type="scientific">Manihot esculenta</name>
    <name type="common">Cassava</name>
    <name type="synonym">Jatropha manihot</name>
    <dbReference type="NCBI Taxonomy" id="3983"/>
    <lineage>
        <taxon>Eukaryota</taxon>
        <taxon>Viridiplantae</taxon>
        <taxon>Streptophyta</taxon>
        <taxon>Embryophyta</taxon>
        <taxon>Tracheophyta</taxon>
        <taxon>Spermatophyta</taxon>
        <taxon>Magnoliopsida</taxon>
        <taxon>eudicotyledons</taxon>
        <taxon>Gunneridae</taxon>
        <taxon>Pentapetalae</taxon>
        <taxon>rosids</taxon>
        <taxon>fabids</taxon>
        <taxon>Malpighiales</taxon>
        <taxon>Euphorbiaceae</taxon>
        <taxon>Crotonoideae</taxon>
        <taxon>Manihoteae</taxon>
        <taxon>Manihot</taxon>
    </lineage>
</organism>
<accession>A0A2C9V2N5</accession>
<name>A0A2C9V2N5_MANES</name>
<protein>
    <submittedName>
        <fullName evidence="1">Uncharacterized protein</fullName>
    </submittedName>
</protein>
<sequence length="45" mass="4871">MYFCFVMEGCYCILVIGRLSGDQLILLVIGRLSGGNGLIFSLVSV</sequence>
<evidence type="ECO:0000313" key="1">
    <source>
        <dbReference type="EMBL" id="OAY38025.1"/>
    </source>
</evidence>